<feature type="cross-link" description="5-imidazolinone (Ala-Gly)" evidence="6">
    <location>
        <begin position="143"/>
        <end position="145"/>
    </location>
</feature>
<dbReference type="Pfam" id="PF00221">
    <property type="entry name" value="Lyase_aromatic"/>
    <property type="match status" value="1"/>
</dbReference>
<dbReference type="CDD" id="cd00332">
    <property type="entry name" value="PAL-HAL"/>
    <property type="match status" value="1"/>
</dbReference>
<dbReference type="GO" id="GO:0019556">
    <property type="term" value="P:L-histidine catabolic process to glutamate and formamide"/>
    <property type="evidence" value="ECO:0007669"/>
    <property type="project" value="UniProtKB-UniPathway"/>
</dbReference>
<dbReference type="InterPro" id="IPR008948">
    <property type="entry name" value="L-Aspartase-like"/>
</dbReference>
<evidence type="ECO:0000256" key="1">
    <source>
        <dbReference type="ARBA" id="ARBA00005113"/>
    </source>
</evidence>
<keyword evidence="11" id="KW-1185">Reference proteome</keyword>
<keyword evidence="3 6" id="KW-0369">Histidine metabolism</keyword>
<evidence type="ECO:0000256" key="6">
    <source>
        <dbReference type="HAMAP-Rule" id="MF_00229"/>
    </source>
</evidence>
<sequence>MSHQVMLTPGAATLAQWRDIYFGARTGLQPGWETKVARSAEIVDAIIAKGESVYGINTGFGKLANVRISDADLVTLQRNIVVSHAAGVGEPLPVPVVRLMMALKLASLAQGVSGVRTSTIVHLADCLEKGLVPVVPGQGSVGASGDLAPLAHMTAALMGIGAFIVDGVQVPAQVALERAGMSPLTLGPKEGLALLNGTQTSTALALAGLFHAERVFQAALVTGALSTDAARGSDRPFDLRIQSVRGHRGQIEVATALLSLMASSKIRASHLTNDDRVQDPYCLRCQPQVMGACLDLIRQAGATLGIEANGVSDNPLVFTDTGEVISGGNFHAEPVAFAADMIAMALCEVGSLSERRIAMLVDPALSGLPAFLTPKPGLNSGFMIPQVTAAALVSENKQRAYPASVDSIPTSANQEDHVSMAAHGARRLLPMAENAANVVAIELLTAAQGCDFHAPLASSPPLETVRSRLRSDVPSLQDDRYFAPDIAAAAALVRTGALAEIVNTRNLPSVTAPGDQPRVDGF</sequence>
<dbReference type="SUPFAM" id="SSF48557">
    <property type="entry name" value="L-aspartase-like"/>
    <property type="match status" value="1"/>
</dbReference>
<dbReference type="InterPro" id="IPR024083">
    <property type="entry name" value="Fumarase/histidase_N"/>
</dbReference>
<organism evidence="10 11">
    <name type="scientific">Microvirga subterranea</name>
    <dbReference type="NCBI Taxonomy" id="186651"/>
    <lineage>
        <taxon>Bacteria</taxon>
        <taxon>Pseudomonadati</taxon>
        <taxon>Pseudomonadota</taxon>
        <taxon>Alphaproteobacteria</taxon>
        <taxon>Hyphomicrobiales</taxon>
        <taxon>Methylobacteriaceae</taxon>
        <taxon>Microvirga</taxon>
    </lineage>
</organism>
<dbReference type="GO" id="GO:0005737">
    <property type="term" value="C:cytoplasm"/>
    <property type="evidence" value="ECO:0007669"/>
    <property type="project" value="UniProtKB-SubCell"/>
</dbReference>
<name>A0A370HRU1_9HYPH</name>
<dbReference type="GO" id="GO:0019557">
    <property type="term" value="P:L-histidine catabolic process to glutamate and formate"/>
    <property type="evidence" value="ECO:0007669"/>
    <property type="project" value="UniProtKB-UniPathway"/>
</dbReference>
<dbReference type="HAMAP" id="MF_00229">
    <property type="entry name" value="His_ammonia_lyase"/>
    <property type="match status" value="1"/>
</dbReference>
<accession>A0A370HRU1</accession>
<dbReference type="Proteomes" id="UP000254925">
    <property type="component" value="Unassembled WGS sequence"/>
</dbReference>
<dbReference type="UniPathway" id="UPA00379">
    <property type="reaction ID" value="UER00549"/>
</dbReference>
<dbReference type="GO" id="GO:0004397">
    <property type="term" value="F:histidine ammonia-lyase activity"/>
    <property type="evidence" value="ECO:0007669"/>
    <property type="project" value="UniProtKB-UniRule"/>
</dbReference>
<dbReference type="InterPro" id="IPR022313">
    <property type="entry name" value="Phe/His_NH3-lyase_AS"/>
</dbReference>
<reference evidence="10 11" key="1">
    <citation type="submission" date="2018-07" db="EMBL/GenBank/DDBJ databases">
        <title>Genomic Encyclopedia of Type Strains, Phase IV (KMG-IV): sequencing the most valuable type-strain genomes for metagenomic binning, comparative biology and taxonomic classification.</title>
        <authorList>
            <person name="Goeker M."/>
        </authorList>
    </citation>
    <scope>NUCLEOTIDE SEQUENCE [LARGE SCALE GENOMIC DNA]</scope>
    <source>
        <strain evidence="10 11">DSM 14364</strain>
    </source>
</reference>
<dbReference type="PANTHER" id="PTHR10362">
    <property type="entry name" value="HISTIDINE AMMONIA-LYASE"/>
    <property type="match status" value="1"/>
</dbReference>
<dbReference type="FunFam" id="1.10.275.10:FF:000005">
    <property type="entry name" value="Histidine ammonia-lyase"/>
    <property type="match status" value="1"/>
</dbReference>
<dbReference type="PROSITE" id="PS00488">
    <property type="entry name" value="PAL_HISTIDASE"/>
    <property type="match status" value="1"/>
</dbReference>
<keyword evidence="4 6" id="KW-0456">Lyase</keyword>
<dbReference type="EC" id="4.3.1.3" evidence="2 6"/>
<evidence type="ECO:0000256" key="7">
    <source>
        <dbReference type="RuleBase" id="RU003954"/>
    </source>
</evidence>
<evidence type="ECO:0000256" key="9">
    <source>
        <dbReference type="RuleBase" id="RU004480"/>
    </source>
</evidence>
<dbReference type="InterPro" id="IPR001106">
    <property type="entry name" value="Aromatic_Lyase"/>
</dbReference>
<comment type="caution">
    <text evidence="10">The sequence shown here is derived from an EMBL/GenBank/DDBJ whole genome shotgun (WGS) entry which is preliminary data.</text>
</comment>
<evidence type="ECO:0000313" key="11">
    <source>
        <dbReference type="Proteomes" id="UP000254925"/>
    </source>
</evidence>
<evidence type="ECO:0000256" key="2">
    <source>
        <dbReference type="ARBA" id="ARBA00012994"/>
    </source>
</evidence>
<comment type="pathway">
    <text evidence="1 6 8">Amino-acid degradation; L-histidine degradation into L-glutamate; N-formimidoyl-L-glutamate from L-histidine: step 1/3.</text>
</comment>
<gene>
    <name evidence="6" type="primary">hutH</name>
    <name evidence="10" type="ORF">DES45_102658</name>
</gene>
<dbReference type="OrthoDB" id="9806955at2"/>
<dbReference type="EMBL" id="QQBB01000002">
    <property type="protein sequence ID" value="RDI61263.1"/>
    <property type="molecule type" value="Genomic_DNA"/>
</dbReference>
<dbReference type="FunFam" id="1.20.200.10:FF:000003">
    <property type="entry name" value="Histidine ammonia-lyase"/>
    <property type="match status" value="1"/>
</dbReference>
<dbReference type="Gene3D" id="1.20.200.10">
    <property type="entry name" value="Fumarase/aspartase (Central domain)"/>
    <property type="match status" value="1"/>
</dbReference>
<comment type="similarity">
    <text evidence="6 7">Belongs to the PAL/histidase family.</text>
</comment>
<feature type="modified residue" description="2,3-didehydroalanine (Ser)" evidence="6">
    <location>
        <position position="144"/>
    </location>
</feature>
<dbReference type="RefSeq" id="WP_114769414.1">
    <property type="nucleotide sequence ID" value="NZ_QQBB01000002.1"/>
</dbReference>
<dbReference type="NCBIfam" id="TIGR01225">
    <property type="entry name" value="hutH"/>
    <property type="match status" value="1"/>
</dbReference>
<dbReference type="InterPro" id="IPR005921">
    <property type="entry name" value="HutH"/>
</dbReference>
<proteinExistence type="inferred from homology"/>
<comment type="catalytic activity">
    <reaction evidence="5 6 8">
        <text>L-histidine = trans-urocanate + NH4(+)</text>
        <dbReference type="Rhea" id="RHEA:21232"/>
        <dbReference type="ChEBI" id="CHEBI:17771"/>
        <dbReference type="ChEBI" id="CHEBI:28938"/>
        <dbReference type="ChEBI" id="CHEBI:57595"/>
        <dbReference type="EC" id="4.3.1.3"/>
    </reaction>
</comment>
<evidence type="ECO:0000256" key="3">
    <source>
        <dbReference type="ARBA" id="ARBA00022808"/>
    </source>
</evidence>
<keyword evidence="6" id="KW-0963">Cytoplasm</keyword>
<evidence type="ECO:0000256" key="5">
    <source>
        <dbReference type="ARBA" id="ARBA00049269"/>
    </source>
</evidence>
<comment type="PTM">
    <text evidence="6">Contains an active site 4-methylidene-imidazol-5-one (MIO), which is formed autocatalytically by cyclization and dehydration of residues Ala-Ser-Gly.</text>
</comment>
<evidence type="ECO:0000256" key="8">
    <source>
        <dbReference type="RuleBase" id="RU004479"/>
    </source>
</evidence>
<protein>
    <recommendedName>
        <fullName evidence="2 6">Histidine ammonia-lyase</fullName>
        <shortName evidence="6">Histidase</shortName>
        <ecNumber evidence="2 6">4.3.1.3</ecNumber>
    </recommendedName>
</protein>
<dbReference type="AlphaFoldDB" id="A0A370HRU1"/>
<dbReference type="NCBIfam" id="NF006871">
    <property type="entry name" value="PRK09367.1"/>
    <property type="match status" value="1"/>
</dbReference>
<comment type="subcellular location">
    <subcellularLocation>
        <location evidence="6 9">Cytoplasm</location>
    </subcellularLocation>
</comment>
<evidence type="ECO:0000256" key="4">
    <source>
        <dbReference type="ARBA" id="ARBA00023239"/>
    </source>
</evidence>
<dbReference type="Gene3D" id="1.10.275.10">
    <property type="entry name" value="Fumarase/aspartase (N-terminal domain)"/>
    <property type="match status" value="1"/>
</dbReference>
<evidence type="ECO:0000313" key="10">
    <source>
        <dbReference type="EMBL" id="RDI61263.1"/>
    </source>
</evidence>